<keyword evidence="1" id="KW-0812">Transmembrane</keyword>
<reference evidence="2" key="4">
    <citation type="submission" date="2025-09" db="UniProtKB">
        <authorList>
            <consortium name="Ensembl"/>
        </authorList>
    </citation>
    <scope>IDENTIFICATION</scope>
</reference>
<sequence>MVWPRIIYRNSLLLTIRRVHSNALFLTMCMCVFLAHPFFSSQVGCVQKLLLLLLSYSSFPTPPLLPRKKGSTYIIVPPYIKMKGNILLRTTFLSLYS</sequence>
<protein>
    <submittedName>
        <fullName evidence="2">Uncharacterized protein</fullName>
    </submittedName>
</protein>
<proteinExistence type="predicted"/>
<keyword evidence="1" id="KW-0472">Membrane</keyword>
<reference evidence="3" key="2">
    <citation type="journal article" date="2014" name="Nat. Commun.">
        <title>The cavefish genome reveals candidate genes for eye loss.</title>
        <authorList>
            <person name="McGaugh S.E."/>
            <person name="Gross J.B."/>
            <person name="Aken B."/>
            <person name="Blin M."/>
            <person name="Borowsky R."/>
            <person name="Chalopin D."/>
            <person name="Hinaux H."/>
            <person name="Jeffery W.R."/>
            <person name="Keene A."/>
            <person name="Ma L."/>
            <person name="Minx P."/>
            <person name="Murphy D."/>
            <person name="O'Quin K.E."/>
            <person name="Retaux S."/>
            <person name="Rohner N."/>
            <person name="Searle S.M."/>
            <person name="Stahl B.A."/>
            <person name="Tabin C."/>
            <person name="Volff J.N."/>
            <person name="Yoshizawa M."/>
            <person name="Warren W.C."/>
        </authorList>
    </citation>
    <scope>NUCLEOTIDE SEQUENCE [LARGE SCALE GENOMIC DNA]</scope>
    <source>
        <strain evidence="3">female</strain>
    </source>
</reference>
<name>A0A3B1IMA8_ASTMX</name>
<dbReference type="Bgee" id="ENSAMXG00000034907">
    <property type="expression patterns" value="Expressed in zone of skin and 7 other cell types or tissues"/>
</dbReference>
<feature type="transmembrane region" description="Helical" evidence="1">
    <location>
        <begin position="21"/>
        <end position="39"/>
    </location>
</feature>
<dbReference type="Ensembl" id="ENSAMXT00000039756.1">
    <property type="protein sequence ID" value="ENSAMXP00000030369.1"/>
    <property type="gene ID" value="ENSAMXG00000034907.1"/>
</dbReference>
<reference evidence="3" key="1">
    <citation type="submission" date="2013-03" db="EMBL/GenBank/DDBJ databases">
        <authorList>
            <person name="Jeffery W."/>
            <person name="Warren W."/>
            <person name="Wilson R.K."/>
        </authorList>
    </citation>
    <scope>NUCLEOTIDE SEQUENCE</scope>
    <source>
        <strain evidence="3">female</strain>
    </source>
</reference>
<dbReference type="InParanoid" id="A0A3B1IMA8"/>
<organism evidence="2 3">
    <name type="scientific">Astyanax mexicanus</name>
    <name type="common">Blind cave fish</name>
    <name type="synonym">Astyanax fasciatus mexicanus</name>
    <dbReference type="NCBI Taxonomy" id="7994"/>
    <lineage>
        <taxon>Eukaryota</taxon>
        <taxon>Metazoa</taxon>
        <taxon>Chordata</taxon>
        <taxon>Craniata</taxon>
        <taxon>Vertebrata</taxon>
        <taxon>Euteleostomi</taxon>
        <taxon>Actinopterygii</taxon>
        <taxon>Neopterygii</taxon>
        <taxon>Teleostei</taxon>
        <taxon>Ostariophysi</taxon>
        <taxon>Characiformes</taxon>
        <taxon>Characoidei</taxon>
        <taxon>Acestrorhamphidae</taxon>
        <taxon>Acestrorhamphinae</taxon>
        <taxon>Astyanax</taxon>
    </lineage>
</organism>
<keyword evidence="1" id="KW-1133">Transmembrane helix</keyword>
<evidence type="ECO:0000313" key="3">
    <source>
        <dbReference type="Proteomes" id="UP000018467"/>
    </source>
</evidence>
<evidence type="ECO:0000256" key="1">
    <source>
        <dbReference type="SAM" id="Phobius"/>
    </source>
</evidence>
<reference evidence="2" key="3">
    <citation type="submission" date="2025-08" db="UniProtKB">
        <authorList>
            <consortium name="Ensembl"/>
        </authorList>
    </citation>
    <scope>IDENTIFICATION</scope>
</reference>
<dbReference type="AlphaFoldDB" id="A0A3B1IMA8"/>
<accession>A0A3B1IMA8</accession>
<evidence type="ECO:0000313" key="2">
    <source>
        <dbReference type="Ensembl" id="ENSAMXP00000030369.1"/>
    </source>
</evidence>
<keyword evidence="3" id="KW-1185">Reference proteome</keyword>
<dbReference type="Proteomes" id="UP000018467">
    <property type="component" value="Unassembled WGS sequence"/>
</dbReference>